<organism evidence="4 5">
    <name type="scientific">Orrella marina</name>
    <dbReference type="NCBI Taxonomy" id="2163011"/>
    <lineage>
        <taxon>Bacteria</taxon>
        <taxon>Pseudomonadati</taxon>
        <taxon>Pseudomonadota</taxon>
        <taxon>Betaproteobacteria</taxon>
        <taxon>Burkholderiales</taxon>
        <taxon>Alcaligenaceae</taxon>
        <taxon>Orrella</taxon>
    </lineage>
</organism>
<proteinExistence type="predicted"/>
<dbReference type="AlphaFoldDB" id="A0A2R4XFH2"/>
<dbReference type="InterPro" id="IPR013024">
    <property type="entry name" value="GGCT-like"/>
</dbReference>
<dbReference type="InterPro" id="IPR009288">
    <property type="entry name" value="AIG2-like_dom"/>
</dbReference>
<dbReference type="InterPro" id="IPR036568">
    <property type="entry name" value="GGCT-like_sf"/>
</dbReference>
<keyword evidence="5" id="KW-1185">Reference proteome</keyword>
<reference evidence="4 5" key="1">
    <citation type="submission" date="2018-04" db="EMBL/GenBank/DDBJ databases">
        <title>Bordetella sp. HZ20 isolated from seawater.</title>
        <authorList>
            <person name="Sun C."/>
        </authorList>
    </citation>
    <scope>NUCLEOTIDE SEQUENCE [LARGE SCALE GENOMIC DNA]</scope>
    <source>
        <strain evidence="4 5">HZ20</strain>
    </source>
</reference>
<dbReference type="PANTHER" id="PTHR31544:SF2">
    <property type="entry name" value="AIG2-LIKE PROTEIN D"/>
    <property type="match status" value="1"/>
</dbReference>
<sequence length="194" mass="21217">MIASASIVCIGTGVEPVQVACVSPIDDGVAVSLSDLLPDSLSDFLVVFIEFVQYPELSPTVMSHNVFAYGSLMFPGVMQDLLGHPVQGHAVTLAGWSRHALSFRVYPGAVPAMSTSQIEGVVWQDLSDEDLRILDGFEGDEYLRCQVSLELPAGDTVKAWIYQWKDISLLLGNWDVQRFAANELETFVDVHRGS</sequence>
<dbReference type="Proteomes" id="UP000244571">
    <property type="component" value="Chromosome"/>
</dbReference>
<accession>A0A2R4XFH2</accession>
<feature type="domain" description="Gamma-glutamylcyclotransferase AIG2-like" evidence="3">
    <location>
        <begin position="66"/>
        <end position="174"/>
    </location>
</feature>
<dbReference type="Pfam" id="PF06094">
    <property type="entry name" value="GGACT"/>
    <property type="match status" value="1"/>
</dbReference>
<dbReference type="Gene3D" id="3.10.490.10">
    <property type="entry name" value="Gamma-glutamyl cyclotransferase-like"/>
    <property type="match status" value="1"/>
</dbReference>
<dbReference type="KEGG" id="boz:DBV39_01110"/>
<gene>
    <name evidence="4" type="ORF">DBV39_01110</name>
</gene>
<dbReference type="CDD" id="cd06661">
    <property type="entry name" value="GGCT_like"/>
    <property type="match status" value="1"/>
</dbReference>
<protein>
    <recommendedName>
        <fullName evidence="2">Putative gamma-glutamylcyclotransferase</fullName>
    </recommendedName>
</protein>
<evidence type="ECO:0000256" key="1">
    <source>
        <dbReference type="ARBA" id="ARBA00022679"/>
    </source>
</evidence>
<dbReference type="InterPro" id="IPR045038">
    <property type="entry name" value="AIG2-like"/>
</dbReference>
<dbReference type="OrthoDB" id="279154at2"/>
<dbReference type="EMBL" id="CP028901">
    <property type="protein sequence ID" value="AWB32545.1"/>
    <property type="molecule type" value="Genomic_DNA"/>
</dbReference>
<evidence type="ECO:0000256" key="2">
    <source>
        <dbReference type="ARBA" id="ARBA00030602"/>
    </source>
</evidence>
<keyword evidence="1" id="KW-0808">Transferase</keyword>
<dbReference type="SUPFAM" id="SSF110857">
    <property type="entry name" value="Gamma-glutamyl cyclotransferase-like"/>
    <property type="match status" value="1"/>
</dbReference>
<evidence type="ECO:0000313" key="4">
    <source>
        <dbReference type="EMBL" id="AWB32545.1"/>
    </source>
</evidence>
<dbReference type="PANTHER" id="PTHR31544">
    <property type="entry name" value="AIG2-LIKE PROTEIN D"/>
    <property type="match status" value="1"/>
</dbReference>
<evidence type="ECO:0000313" key="5">
    <source>
        <dbReference type="Proteomes" id="UP000244571"/>
    </source>
</evidence>
<dbReference type="GO" id="GO:0016740">
    <property type="term" value="F:transferase activity"/>
    <property type="evidence" value="ECO:0007669"/>
    <property type="project" value="UniProtKB-KW"/>
</dbReference>
<name>A0A2R4XFH2_9BURK</name>
<evidence type="ECO:0000259" key="3">
    <source>
        <dbReference type="Pfam" id="PF06094"/>
    </source>
</evidence>
<dbReference type="RefSeq" id="WP_108619986.1">
    <property type="nucleotide sequence ID" value="NZ_CP028901.1"/>
</dbReference>